<dbReference type="Proteomes" id="UP000430564">
    <property type="component" value="Unassembled WGS sequence"/>
</dbReference>
<dbReference type="EMBL" id="WEHX01000014">
    <property type="protein sequence ID" value="KAB7661831.1"/>
    <property type="molecule type" value="Genomic_DNA"/>
</dbReference>
<protein>
    <submittedName>
        <fullName evidence="2">Antibiotic biosynthesis monooxygenase</fullName>
    </submittedName>
</protein>
<evidence type="ECO:0000313" key="3">
    <source>
        <dbReference type="Proteomes" id="UP000430564"/>
    </source>
</evidence>
<reference evidence="2 3" key="1">
    <citation type="submission" date="2019-10" db="EMBL/GenBank/DDBJ databases">
        <title>Genome diversity of Sutterella seckii.</title>
        <authorList>
            <person name="Chaplin A.V."/>
            <person name="Sokolova S.R."/>
            <person name="Mosin K.A."/>
            <person name="Ivanova E.L."/>
            <person name="Kochetkova T.O."/>
            <person name="Goltsov A.Y."/>
            <person name="Trofimov D.Y."/>
            <person name="Efimov B.A."/>
        </authorList>
    </citation>
    <scope>NUCLEOTIDE SEQUENCE [LARGE SCALE GENOMIC DNA]</scope>
    <source>
        <strain evidence="2 3">ASD393</strain>
    </source>
</reference>
<dbReference type="SUPFAM" id="SSF54909">
    <property type="entry name" value="Dimeric alpha+beta barrel"/>
    <property type="match status" value="1"/>
</dbReference>
<dbReference type="PANTHER" id="PTHR34474">
    <property type="entry name" value="SIGNAL TRANSDUCTION PROTEIN TRAP"/>
    <property type="match status" value="1"/>
</dbReference>
<dbReference type="InterPro" id="IPR007138">
    <property type="entry name" value="ABM_dom"/>
</dbReference>
<accession>A0A6I1ER32</accession>
<feature type="domain" description="ABM" evidence="1">
    <location>
        <begin position="5"/>
        <end position="99"/>
    </location>
</feature>
<dbReference type="InterPro" id="IPR011008">
    <property type="entry name" value="Dimeric_a/b-barrel"/>
</dbReference>
<dbReference type="PANTHER" id="PTHR34474:SF2">
    <property type="entry name" value="SIGNAL TRANSDUCTION PROTEIN TRAP"/>
    <property type="match status" value="1"/>
</dbReference>
<dbReference type="Pfam" id="PF03992">
    <property type="entry name" value="ABM"/>
    <property type="match status" value="1"/>
</dbReference>
<organism evidence="2 3">
    <name type="scientific">Sutterella seckii</name>
    <dbReference type="NCBI Taxonomy" id="1944635"/>
    <lineage>
        <taxon>Bacteria</taxon>
        <taxon>Pseudomonadati</taxon>
        <taxon>Pseudomonadota</taxon>
        <taxon>Betaproteobacteria</taxon>
        <taxon>Burkholderiales</taxon>
        <taxon>Sutterellaceae</taxon>
        <taxon>Sutterella</taxon>
    </lineage>
</organism>
<evidence type="ECO:0000259" key="1">
    <source>
        <dbReference type="PROSITE" id="PS51725"/>
    </source>
</evidence>
<keyword evidence="2" id="KW-0503">Monooxygenase</keyword>
<dbReference type="OrthoDB" id="9798115at2"/>
<keyword evidence="2" id="KW-0560">Oxidoreductase</keyword>
<dbReference type="AlphaFoldDB" id="A0A6I1ER32"/>
<comment type="caution">
    <text evidence="2">The sequence shown here is derived from an EMBL/GenBank/DDBJ whole genome shotgun (WGS) entry which is preliminary data.</text>
</comment>
<dbReference type="InterPro" id="IPR050404">
    <property type="entry name" value="Heme-degrading_MO"/>
</dbReference>
<sequence>MASEYITMNRFKIKPEFADAYLKVWQGADVSAKSMPGLLEFRFFKLDAKKDGYVLFSSFARWQSKEDFLNWTKSEHFRKSHSTGPKNREMYVERPELECFEVLI</sequence>
<gene>
    <name evidence="2" type="ORF">GBM95_03905</name>
</gene>
<dbReference type="RefSeq" id="WP_152157883.1">
    <property type="nucleotide sequence ID" value="NZ_WEHX01000014.1"/>
</dbReference>
<dbReference type="GO" id="GO:0004497">
    <property type="term" value="F:monooxygenase activity"/>
    <property type="evidence" value="ECO:0007669"/>
    <property type="project" value="UniProtKB-KW"/>
</dbReference>
<proteinExistence type="predicted"/>
<dbReference type="PROSITE" id="PS51725">
    <property type="entry name" value="ABM"/>
    <property type="match status" value="1"/>
</dbReference>
<dbReference type="Gene3D" id="3.30.70.100">
    <property type="match status" value="1"/>
</dbReference>
<evidence type="ECO:0000313" key="2">
    <source>
        <dbReference type="EMBL" id="KAB7661831.1"/>
    </source>
</evidence>
<name>A0A6I1ER32_9BURK</name>